<evidence type="ECO:0000313" key="3">
    <source>
        <dbReference type="Proteomes" id="UP000507245"/>
    </source>
</evidence>
<reference evidence="3" key="1">
    <citation type="journal article" date="2020" name="Genome Biol.">
        <title>Gamete binning: chromosome-level and haplotype-resolved genome assembly enabled by high-throughput single-cell sequencing of gamete genomes.</title>
        <authorList>
            <person name="Campoy J.A."/>
            <person name="Sun H."/>
            <person name="Goel M."/>
            <person name="Jiao W.-B."/>
            <person name="Folz-Donahue K."/>
            <person name="Wang N."/>
            <person name="Rubio M."/>
            <person name="Liu C."/>
            <person name="Kukat C."/>
            <person name="Ruiz D."/>
            <person name="Huettel B."/>
            <person name="Schneeberger K."/>
        </authorList>
    </citation>
    <scope>NUCLEOTIDE SEQUENCE [LARGE SCALE GENOMIC DNA]</scope>
    <source>
        <strain evidence="3">cv. Rojo Pasion</strain>
    </source>
</reference>
<proteinExistence type="predicted"/>
<keyword evidence="3" id="KW-1185">Reference proteome</keyword>
<feature type="compositionally biased region" description="Basic and acidic residues" evidence="1">
    <location>
        <begin position="80"/>
        <end position="89"/>
    </location>
</feature>
<accession>A0A6J5WB90</accession>
<sequence length="271" mass="31115">MVQDGKWYLVGKGGKSGRELTNTQARRTKRQYGKARREMENQTVQSSPQKSHQYTRCESQNRGRSTVGMLRPKFAPEFAPRSEKTELRPFLESRKAIEEMRHELSHKLGQGAQPSCPKMPKLGIGKTFLKRPPLIDGQKGSTEEHNKTTFPEYEERLARPNLRVTTPQKLQRASLAIEEEEADNMSKDDNDDWLNYELNREEFKVALGLRAKDEDSQALEESQRNHIPTRMFGTIEEVGESTIEKPAVAIEESAIQHELMKAEFEKEPSMN</sequence>
<gene>
    <name evidence="2" type="ORF">ORAREDHAP_LOCUS11953</name>
</gene>
<evidence type="ECO:0000256" key="1">
    <source>
        <dbReference type="SAM" id="MobiDB-lite"/>
    </source>
</evidence>
<evidence type="ECO:0000313" key="2">
    <source>
        <dbReference type="EMBL" id="CAB4298966.1"/>
    </source>
</evidence>
<name>A0A6J5WB90_PRUAR</name>
<protein>
    <submittedName>
        <fullName evidence="2">Uncharacterized protein</fullName>
    </submittedName>
</protein>
<organism evidence="2 3">
    <name type="scientific">Prunus armeniaca</name>
    <name type="common">Apricot</name>
    <name type="synonym">Armeniaca vulgaris</name>
    <dbReference type="NCBI Taxonomy" id="36596"/>
    <lineage>
        <taxon>Eukaryota</taxon>
        <taxon>Viridiplantae</taxon>
        <taxon>Streptophyta</taxon>
        <taxon>Embryophyta</taxon>
        <taxon>Tracheophyta</taxon>
        <taxon>Spermatophyta</taxon>
        <taxon>Magnoliopsida</taxon>
        <taxon>eudicotyledons</taxon>
        <taxon>Gunneridae</taxon>
        <taxon>Pentapetalae</taxon>
        <taxon>rosids</taxon>
        <taxon>fabids</taxon>
        <taxon>Rosales</taxon>
        <taxon>Rosaceae</taxon>
        <taxon>Amygdaloideae</taxon>
        <taxon>Amygdaleae</taxon>
        <taxon>Prunus</taxon>
    </lineage>
</organism>
<feature type="region of interest" description="Disordered" evidence="1">
    <location>
        <begin position="129"/>
        <end position="149"/>
    </location>
</feature>
<dbReference type="EMBL" id="CAEKKB010000002">
    <property type="protein sequence ID" value="CAB4298966.1"/>
    <property type="molecule type" value="Genomic_DNA"/>
</dbReference>
<dbReference type="Proteomes" id="UP000507245">
    <property type="component" value="Unassembled WGS sequence"/>
</dbReference>
<feature type="region of interest" description="Disordered" evidence="1">
    <location>
        <begin position="1"/>
        <end position="89"/>
    </location>
</feature>
<feature type="compositionally biased region" description="Polar residues" evidence="1">
    <location>
        <begin position="41"/>
        <end position="64"/>
    </location>
</feature>
<dbReference type="AlphaFoldDB" id="A0A6J5WB90"/>